<evidence type="ECO:0000313" key="2">
    <source>
        <dbReference type="Proteomes" id="UP001056120"/>
    </source>
</evidence>
<proteinExistence type="predicted"/>
<organism evidence="1 2">
    <name type="scientific">Smallanthus sonchifolius</name>
    <dbReference type="NCBI Taxonomy" id="185202"/>
    <lineage>
        <taxon>Eukaryota</taxon>
        <taxon>Viridiplantae</taxon>
        <taxon>Streptophyta</taxon>
        <taxon>Embryophyta</taxon>
        <taxon>Tracheophyta</taxon>
        <taxon>Spermatophyta</taxon>
        <taxon>Magnoliopsida</taxon>
        <taxon>eudicotyledons</taxon>
        <taxon>Gunneridae</taxon>
        <taxon>Pentapetalae</taxon>
        <taxon>asterids</taxon>
        <taxon>campanulids</taxon>
        <taxon>Asterales</taxon>
        <taxon>Asteraceae</taxon>
        <taxon>Asteroideae</taxon>
        <taxon>Heliantheae alliance</taxon>
        <taxon>Millerieae</taxon>
        <taxon>Smallanthus</taxon>
    </lineage>
</organism>
<reference evidence="2" key="1">
    <citation type="journal article" date="2022" name="Mol. Ecol. Resour.">
        <title>The genomes of chicory, endive, great burdock and yacon provide insights into Asteraceae palaeo-polyploidization history and plant inulin production.</title>
        <authorList>
            <person name="Fan W."/>
            <person name="Wang S."/>
            <person name="Wang H."/>
            <person name="Wang A."/>
            <person name="Jiang F."/>
            <person name="Liu H."/>
            <person name="Zhao H."/>
            <person name="Xu D."/>
            <person name="Zhang Y."/>
        </authorList>
    </citation>
    <scope>NUCLEOTIDE SEQUENCE [LARGE SCALE GENOMIC DNA]</scope>
    <source>
        <strain evidence="2">cv. Yunnan</strain>
    </source>
</reference>
<dbReference type="Proteomes" id="UP001056120">
    <property type="component" value="Linkage Group LG18"/>
</dbReference>
<name>A0ACB9EB16_9ASTR</name>
<dbReference type="EMBL" id="CM042035">
    <property type="protein sequence ID" value="KAI3755890.1"/>
    <property type="molecule type" value="Genomic_DNA"/>
</dbReference>
<protein>
    <submittedName>
        <fullName evidence="1">Uncharacterized protein</fullName>
    </submittedName>
</protein>
<sequence length="246" mass="26850">MGCALHSLGVRHGHRLSCTGMEKINLKRMTVTDDDLVVQRYHSHLGRAGAAAAAVGSEAATGIRFRGVRKRPWGTFVAEIRDPLKKARVWLGTFDSAEDAARAYDDAARNLRGAKARTNFPLTVAKNPNGRHPFFHQQSEHQLVVPQRPTCSSLSSTVESFIGPRQLKTAEAVLPRVQHPVAVDSCCDYCDSSSSVVVDEEGEAGDIASSLQKTYNSFDLNMLPPVDDDAFVSPVDGDFLCTELRL</sequence>
<comment type="caution">
    <text evidence="1">The sequence shown here is derived from an EMBL/GenBank/DDBJ whole genome shotgun (WGS) entry which is preliminary data.</text>
</comment>
<keyword evidence="2" id="KW-1185">Reference proteome</keyword>
<accession>A0ACB9EB16</accession>
<evidence type="ECO:0000313" key="1">
    <source>
        <dbReference type="EMBL" id="KAI3755890.1"/>
    </source>
</evidence>
<reference evidence="1 2" key="2">
    <citation type="journal article" date="2022" name="Mol. Ecol. Resour.">
        <title>The genomes of chicory, endive, great burdock and yacon provide insights into Asteraceae paleo-polyploidization history and plant inulin production.</title>
        <authorList>
            <person name="Fan W."/>
            <person name="Wang S."/>
            <person name="Wang H."/>
            <person name="Wang A."/>
            <person name="Jiang F."/>
            <person name="Liu H."/>
            <person name="Zhao H."/>
            <person name="Xu D."/>
            <person name="Zhang Y."/>
        </authorList>
    </citation>
    <scope>NUCLEOTIDE SEQUENCE [LARGE SCALE GENOMIC DNA]</scope>
    <source>
        <strain evidence="2">cv. Yunnan</strain>
        <tissue evidence="1">Leaves</tissue>
    </source>
</reference>
<gene>
    <name evidence="1" type="ORF">L1987_55699</name>
</gene>